<evidence type="ECO:0000256" key="2">
    <source>
        <dbReference type="ARBA" id="ARBA00008573"/>
    </source>
</evidence>
<dbReference type="EMBL" id="JANBPK010000764">
    <property type="protein sequence ID" value="KAJ2932673.1"/>
    <property type="molecule type" value="Genomic_DNA"/>
</dbReference>
<feature type="non-terminal residue" evidence="8">
    <location>
        <position position="197"/>
    </location>
</feature>
<evidence type="ECO:0000256" key="3">
    <source>
        <dbReference type="ARBA" id="ARBA00022692"/>
    </source>
</evidence>
<evidence type="ECO:0000256" key="6">
    <source>
        <dbReference type="RuleBase" id="RU362006"/>
    </source>
</evidence>
<evidence type="ECO:0000256" key="7">
    <source>
        <dbReference type="SAM" id="MobiDB-lite"/>
    </source>
</evidence>
<keyword evidence="9" id="KW-1185">Reference proteome</keyword>
<organism evidence="8 9">
    <name type="scientific">Candolleomyces eurysporus</name>
    <dbReference type="NCBI Taxonomy" id="2828524"/>
    <lineage>
        <taxon>Eukaryota</taxon>
        <taxon>Fungi</taxon>
        <taxon>Dikarya</taxon>
        <taxon>Basidiomycota</taxon>
        <taxon>Agaricomycotina</taxon>
        <taxon>Agaricomycetes</taxon>
        <taxon>Agaricomycetidae</taxon>
        <taxon>Agaricales</taxon>
        <taxon>Agaricineae</taxon>
        <taxon>Psathyrellaceae</taxon>
        <taxon>Candolleomyces</taxon>
    </lineage>
</organism>
<keyword evidence="4" id="KW-1133">Transmembrane helix</keyword>
<dbReference type="AlphaFoldDB" id="A0A9W8JKS7"/>
<dbReference type="GO" id="GO:0016020">
    <property type="term" value="C:membrane"/>
    <property type="evidence" value="ECO:0007669"/>
    <property type="project" value="UniProtKB-SubCell"/>
</dbReference>
<comment type="caution">
    <text evidence="8">The sequence shown here is derived from an EMBL/GenBank/DDBJ whole genome shotgun (WGS) entry which is preliminary data.</text>
</comment>
<comment type="similarity">
    <text evidence="2 6">Belongs to the DP1 family.</text>
</comment>
<comment type="subcellular location">
    <subcellularLocation>
        <location evidence="1 6">Membrane</location>
        <topology evidence="1 6">Multi-pass membrane protein</topology>
    </subcellularLocation>
</comment>
<evidence type="ECO:0000256" key="4">
    <source>
        <dbReference type="ARBA" id="ARBA00022989"/>
    </source>
</evidence>
<dbReference type="Proteomes" id="UP001140091">
    <property type="component" value="Unassembled WGS sequence"/>
</dbReference>
<evidence type="ECO:0000256" key="5">
    <source>
        <dbReference type="ARBA" id="ARBA00023136"/>
    </source>
</evidence>
<keyword evidence="3" id="KW-0812">Transmembrane</keyword>
<protein>
    <recommendedName>
        <fullName evidence="6">Protein YOP1</fullName>
    </recommendedName>
</protein>
<evidence type="ECO:0000256" key="1">
    <source>
        <dbReference type="ARBA" id="ARBA00004141"/>
    </source>
</evidence>
<dbReference type="PANTHER" id="PTHR12300">
    <property type="entry name" value="HVA22-LIKE PROTEINS"/>
    <property type="match status" value="1"/>
</dbReference>
<feature type="compositionally biased region" description="Polar residues" evidence="7">
    <location>
        <begin position="155"/>
        <end position="185"/>
    </location>
</feature>
<evidence type="ECO:0000313" key="9">
    <source>
        <dbReference type="Proteomes" id="UP001140091"/>
    </source>
</evidence>
<gene>
    <name evidence="8" type="ORF">H1R20_g4426</name>
</gene>
<evidence type="ECO:0000313" key="8">
    <source>
        <dbReference type="EMBL" id="KAJ2932673.1"/>
    </source>
</evidence>
<dbReference type="OrthoDB" id="434647at2759"/>
<sequence>MEVPQPSAPFRARAQASSDHDFLFRLPFYWEVKTLFLLYLSLPQTQGSTYIYQTYLHPFLAKNEASLDAGIVALQSNALAFIQSKLTDLFNYIARSAGAAGQQNAAGAPAGSAPNPAAWQSTAASLWNTYGASVINSLGPAAAAAPGTPNATTPSQRSYPTTPNNARKSSASSTPNEYFGSSTAVPNPAFPTPQHFH</sequence>
<reference evidence="8" key="1">
    <citation type="submission" date="2022-06" db="EMBL/GenBank/DDBJ databases">
        <title>Genome Sequence of Candolleomyces eurysporus.</title>
        <authorList>
            <person name="Buettner E."/>
        </authorList>
    </citation>
    <scope>NUCLEOTIDE SEQUENCE</scope>
    <source>
        <strain evidence="8">VTCC 930004</strain>
    </source>
</reference>
<proteinExistence type="inferred from homology"/>
<dbReference type="Pfam" id="PF03134">
    <property type="entry name" value="TB2_DP1_HVA22"/>
    <property type="match status" value="1"/>
</dbReference>
<keyword evidence="5" id="KW-0472">Membrane</keyword>
<feature type="compositionally biased region" description="Low complexity" evidence="7">
    <location>
        <begin position="142"/>
        <end position="154"/>
    </location>
</feature>
<accession>A0A9W8JKS7</accession>
<name>A0A9W8JKS7_9AGAR</name>
<dbReference type="PANTHER" id="PTHR12300:SF161">
    <property type="entry name" value="RECEPTOR EXPRESSION-ENHANCING PROTEIN"/>
    <property type="match status" value="1"/>
</dbReference>
<dbReference type="InterPro" id="IPR004345">
    <property type="entry name" value="TB2_DP1_HVA22"/>
</dbReference>
<feature type="region of interest" description="Disordered" evidence="7">
    <location>
        <begin position="142"/>
        <end position="197"/>
    </location>
</feature>